<dbReference type="Pfam" id="PF00089">
    <property type="entry name" value="Trypsin"/>
    <property type="match status" value="1"/>
</dbReference>
<evidence type="ECO:0000256" key="2">
    <source>
        <dbReference type="ARBA" id="ARBA00022801"/>
    </source>
</evidence>
<evidence type="ECO:0000313" key="8">
    <source>
        <dbReference type="Proteomes" id="UP001152798"/>
    </source>
</evidence>
<dbReference type="InterPro" id="IPR050430">
    <property type="entry name" value="Peptidase_S1"/>
</dbReference>
<accession>A0A9P0HUC2</accession>
<keyword evidence="4" id="KW-1015">Disulfide bond</keyword>
<keyword evidence="3" id="KW-0720">Serine protease</keyword>
<dbReference type="EMBL" id="CAKMRH010000019">
    <property type="protein sequence ID" value="CAH1408437.1"/>
    <property type="molecule type" value="Genomic_DNA"/>
</dbReference>
<dbReference type="CDD" id="cd00190">
    <property type="entry name" value="Tryp_SPc"/>
    <property type="match status" value="1"/>
</dbReference>
<protein>
    <recommendedName>
        <fullName evidence="6">Peptidase S1 domain-containing protein</fullName>
    </recommendedName>
</protein>
<keyword evidence="8" id="KW-1185">Reference proteome</keyword>
<keyword evidence="5" id="KW-0732">Signal</keyword>
<evidence type="ECO:0000256" key="1">
    <source>
        <dbReference type="ARBA" id="ARBA00022670"/>
    </source>
</evidence>
<dbReference type="OrthoDB" id="6380398at2759"/>
<proteinExistence type="predicted"/>
<keyword evidence="1" id="KW-0645">Protease</keyword>
<dbReference type="PROSITE" id="PS50240">
    <property type="entry name" value="TRYPSIN_DOM"/>
    <property type="match status" value="1"/>
</dbReference>
<evidence type="ECO:0000259" key="6">
    <source>
        <dbReference type="PROSITE" id="PS50240"/>
    </source>
</evidence>
<dbReference type="Gene3D" id="2.40.10.10">
    <property type="entry name" value="Trypsin-like serine proteases"/>
    <property type="match status" value="1"/>
</dbReference>
<reference evidence="7" key="1">
    <citation type="submission" date="2022-01" db="EMBL/GenBank/DDBJ databases">
        <authorList>
            <person name="King R."/>
        </authorList>
    </citation>
    <scope>NUCLEOTIDE SEQUENCE</scope>
</reference>
<comment type="caution">
    <text evidence="7">The sequence shown here is derived from an EMBL/GenBank/DDBJ whole genome shotgun (WGS) entry which is preliminary data.</text>
</comment>
<dbReference type="GO" id="GO:0006508">
    <property type="term" value="P:proteolysis"/>
    <property type="evidence" value="ECO:0007669"/>
    <property type="project" value="UniProtKB-KW"/>
</dbReference>
<dbReference type="SUPFAM" id="SSF50494">
    <property type="entry name" value="Trypsin-like serine proteases"/>
    <property type="match status" value="1"/>
</dbReference>
<dbReference type="AlphaFoldDB" id="A0A9P0HUC2"/>
<dbReference type="InterPro" id="IPR018114">
    <property type="entry name" value="TRYPSIN_HIS"/>
</dbReference>
<dbReference type="GO" id="GO:0004252">
    <property type="term" value="F:serine-type endopeptidase activity"/>
    <property type="evidence" value="ECO:0007669"/>
    <property type="project" value="InterPro"/>
</dbReference>
<evidence type="ECO:0000256" key="4">
    <source>
        <dbReference type="ARBA" id="ARBA00023157"/>
    </source>
</evidence>
<dbReference type="InterPro" id="IPR043504">
    <property type="entry name" value="Peptidase_S1_PA_chymotrypsin"/>
</dbReference>
<dbReference type="PROSITE" id="PS00134">
    <property type="entry name" value="TRYPSIN_HIS"/>
    <property type="match status" value="1"/>
</dbReference>
<dbReference type="InterPro" id="IPR001254">
    <property type="entry name" value="Trypsin_dom"/>
</dbReference>
<dbReference type="FunFam" id="2.40.10.10:FF:000068">
    <property type="entry name" value="transmembrane protease serine 2"/>
    <property type="match status" value="1"/>
</dbReference>
<feature type="signal peptide" evidence="5">
    <location>
        <begin position="1"/>
        <end position="16"/>
    </location>
</feature>
<feature type="chain" id="PRO_5040254248" description="Peptidase S1 domain-containing protein" evidence="5">
    <location>
        <begin position="17"/>
        <end position="304"/>
    </location>
</feature>
<keyword evidence="2" id="KW-0378">Hydrolase</keyword>
<dbReference type="SMART" id="SM00020">
    <property type="entry name" value="Tryp_SPc"/>
    <property type="match status" value="1"/>
</dbReference>
<sequence>MKVLLVCLMLACLSWARSTKSNRDSNLSCNCGWRNSGRIVGGKETRKNEYPWMVSLSNGCGGSIITPWHVLTAAHCTDEETAKSITVSVGKHYMYYGKNTQHMKDHRVAKIIQHKDYYENNDNPINDISILVLATPIKFSQYVGPVCMPNSQLNLLGKFVKVTGWGLTKGTGSENVLREVDVEVISNSVCKRSWPLNKTPSQLCAYTVKKDSCNTEVAEDEENEQSYDDLERTLATCPKLAEMCVINPLLTHYNDNGQISLATSSHHWKHKRVNEGRTTFNPRITSWRAEDGKFLPTRPSYLEK</sequence>
<dbReference type="Proteomes" id="UP001152798">
    <property type="component" value="Unassembled WGS sequence"/>
</dbReference>
<dbReference type="PANTHER" id="PTHR24276:SF98">
    <property type="entry name" value="FI18310P1-RELATED"/>
    <property type="match status" value="1"/>
</dbReference>
<name>A0A9P0HUC2_NEZVI</name>
<dbReference type="InterPro" id="IPR009003">
    <property type="entry name" value="Peptidase_S1_PA"/>
</dbReference>
<organism evidence="7 8">
    <name type="scientific">Nezara viridula</name>
    <name type="common">Southern green stink bug</name>
    <name type="synonym">Cimex viridulus</name>
    <dbReference type="NCBI Taxonomy" id="85310"/>
    <lineage>
        <taxon>Eukaryota</taxon>
        <taxon>Metazoa</taxon>
        <taxon>Ecdysozoa</taxon>
        <taxon>Arthropoda</taxon>
        <taxon>Hexapoda</taxon>
        <taxon>Insecta</taxon>
        <taxon>Pterygota</taxon>
        <taxon>Neoptera</taxon>
        <taxon>Paraneoptera</taxon>
        <taxon>Hemiptera</taxon>
        <taxon>Heteroptera</taxon>
        <taxon>Panheteroptera</taxon>
        <taxon>Pentatomomorpha</taxon>
        <taxon>Pentatomoidea</taxon>
        <taxon>Pentatomidae</taxon>
        <taxon>Pentatominae</taxon>
        <taxon>Nezara</taxon>
    </lineage>
</organism>
<evidence type="ECO:0000256" key="3">
    <source>
        <dbReference type="ARBA" id="ARBA00022825"/>
    </source>
</evidence>
<feature type="domain" description="Peptidase S1" evidence="6">
    <location>
        <begin position="39"/>
        <end position="274"/>
    </location>
</feature>
<gene>
    <name evidence="7" type="ORF">NEZAVI_LOCUS15962</name>
</gene>
<evidence type="ECO:0000256" key="5">
    <source>
        <dbReference type="SAM" id="SignalP"/>
    </source>
</evidence>
<dbReference type="PANTHER" id="PTHR24276">
    <property type="entry name" value="POLYSERASE-RELATED"/>
    <property type="match status" value="1"/>
</dbReference>
<evidence type="ECO:0000313" key="7">
    <source>
        <dbReference type="EMBL" id="CAH1408437.1"/>
    </source>
</evidence>